<dbReference type="Proteomes" id="UP001162131">
    <property type="component" value="Unassembled WGS sequence"/>
</dbReference>
<dbReference type="AlphaFoldDB" id="A0AAU9KFC6"/>
<evidence type="ECO:0000256" key="1">
    <source>
        <dbReference type="SAM" id="Coils"/>
    </source>
</evidence>
<dbReference type="EMBL" id="CAJZBQ010000063">
    <property type="protein sequence ID" value="CAG9335997.1"/>
    <property type="molecule type" value="Genomic_DNA"/>
</dbReference>
<protein>
    <submittedName>
        <fullName evidence="2">Uncharacterized protein</fullName>
    </submittedName>
</protein>
<evidence type="ECO:0000313" key="3">
    <source>
        <dbReference type="Proteomes" id="UP001162131"/>
    </source>
</evidence>
<evidence type="ECO:0000313" key="2">
    <source>
        <dbReference type="EMBL" id="CAG9335997.1"/>
    </source>
</evidence>
<comment type="caution">
    <text evidence="2">The sequence shown here is derived from an EMBL/GenBank/DDBJ whole genome shotgun (WGS) entry which is preliminary data.</text>
</comment>
<keyword evidence="3" id="KW-1185">Reference proteome</keyword>
<name>A0AAU9KFC6_9CILI</name>
<feature type="coiled-coil region" evidence="1">
    <location>
        <begin position="16"/>
        <end position="92"/>
    </location>
</feature>
<sequence length="166" mass="19568">MVFSRRKSSSGGQQIFEALNQQLEQLKVENSDLKLQLEDNKESAQRNKALLEDFIKQTSQSDQIIQDLRTKLEELNRKANENELRIKDMRTEKFQLTTEKESFRDTQPSGMNNMQDILNSVEKNEELLLFKDSKNCVWQIIRRPEMKLDEAEMDIEEDTSKNIKPE</sequence>
<reference evidence="2" key="1">
    <citation type="submission" date="2021-09" db="EMBL/GenBank/DDBJ databases">
        <authorList>
            <consortium name="AG Swart"/>
            <person name="Singh M."/>
            <person name="Singh A."/>
            <person name="Seah K."/>
            <person name="Emmerich C."/>
        </authorList>
    </citation>
    <scope>NUCLEOTIDE SEQUENCE</scope>
    <source>
        <strain evidence="2">ATCC30299</strain>
    </source>
</reference>
<keyword evidence="1" id="KW-0175">Coiled coil</keyword>
<gene>
    <name evidence="2" type="ORF">BSTOLATCC_MIC65305</name>
</gene>
<proteinExistence type="predicted"/>
<organism evidence="2 3">
    <name type="scientific">Blepharisma stoltei</name>
    <dbReference type="NCBI Taxonomy" id="1481888"/>
    <lineage>
        <taxon>Eukaryota</taxon>
        <taxon>Sar</taxon>
        <taxon>Alveolata</taxon>
        <taxon>Ciliophora</taxon>
        <taxon>Postciliodesmatophora</taxon>
        <taxon>Heterotrichea</taxon>
        <taxon>Heterotrichida</taxon>
        <taxon>Blepharismidae</taxon>
        <taxon>Blepharisma</taxon>
    </lineage>
</organism>
<accession>A0AAU9KFC6</accession>